<dbReference type="Gene3D" id="3.40.640.10">
    <property type="entry name" value="Type I PLP-dependent aspartate aminotransferase-like (Major domain)"/>
    <property type="match status" value="1"/>
</dbReference>
<keyword evidence="2 3" id="KW-0663">Pyridoxal phosphate</keyword>
<protein>
    <submittedName>
        <fullName evidence="4">Aminotransferase, LLPSF_NHT_00031 family</fullName>
    </submittedName>
</protein>
<reference evidence="4 5" key="1">
    <citation type="submission" date="2017-02" db="EMBL/GenBank/DDBJ databases">
        <authorList>
            <person name="Peterson S.W."/>
        </authorList>
    </citation>
    <scope>NUCLEOTIDE SEQUENCE [LARGE SCALE GENOMIC DNA]</scope>
    <source>
        <strain evidence="4 5">ATCC 17233</strain>
    </source>
</reference>
<dbReference type="GO" id="GO:0030170">
    <property type="term" value="F:pyridoxal phosphate binding"/>
    <property type="evidence" value="ECO:0007669"/>
    <property type="project" value="TreeGrafter"/>
</dbReference>
<dbReference type="PIRSF" id="PIRSF000390">
    <property type="entry name" value="PLP_StrS"/>
    <property type="match status" value="1"/>
</dbReference>
<dbReference type="OrthoDB" id="9810913at2"/>
<evidence type="ECO:0000256" key="2">
    <source>
        <dbReference type="PIRSR" id="PIRSR000390-2"/>
    </source>
</evidence>
<dbReference type="EMBL" id="FUXA01000006">
    <property type="protein sequence ID" value="SJZ57932.1"/>
    <property type="molecule type" value="Genomic_DNA"/>
</dbReference>
<evidence type="ECO:0000313" key="4">
    <source>
        <dbReference type="EMBL" id="SJZ57932.1"/>
    </source>
</evidence>
<dbReference type="PANTHER" id="PTHR30244">
    <property type="entry name" value="TRANSAMINASE"/>
    <property type="match status" value="1"/>
</dbReference>
<dbReference type="NCBIfam" id="TIGR04181">
    <property type="entry name" value="NHT_00031"/>
    <property type="match status" value="1"/>
</dbReference>
<feature type="active site" description="Proton acceptor" evidence="1">
    <location>
        <position position="202"/>
    </location>
</feature>
<keyword evidence="4" id="KW-0808">Transferase</keyword>
<dbReference type="SUPFAM" id="SSF53383">
    <property type="entry name" value="PLP-dependent transferases"/>
    <property type="match status" value="1"/>
</dbReference>
<feature type="modified residue" description="N6-(pyridoxal phosphate)lysine" evidence="2">
    <location>
        <position position="202"/>
    </location>
</feature>
<dbReference type="PANTHER" id="PTHR30244:SF30">
    <property type="entry name" value="BLR5990 PROTEIN"/>
    <property type="match status" value="1"/>
</dbReference>
<evidence type="ECO:0000256" key="1">
    <source>
        <dbReference type="PIRSR" id="PIRSR000390-1"/>
    </source>
</evidence>
<organism evidence="4 5">
    <name type="scientific">Eubacterium ruminantium</name>
    <dbReference type="NCBI Taxonomy" id="42322"/>
    <lineage>
        <taxon>Bacteria</taxon>
        <taxon>Bacillati</taxon>
        <taxon>Bacillota</taxon>
        <taxon>Clostridia</taxon>
        <taxon>Eubacteriales</taxon>
        <taxon>Eubacteriaceae</taxon>
        <taxon>Eubacterium</taxon>
    </lineage>
</organism>
<name>A0A1T4LT98_9FIRM</name>
<proteinExistence type="inferred from homology"/>
<dbReference type="InterPro" id="IPR015421">
    <property type="entry name" value="PyrdxlP-dep_Trfase_major"/>
</dbReference>
<keyword evidence="4" id="KW-0032">Aminotransferase</keyword>
<sequence length="392" mass="43727">MNKFIPLSIPNFEGNEEKYVVDAIASTFVSTVGGYVSRMEKELASFLNVDNVAVCQSGTSALHLSMVDAGVKPGNVVLVPPLTFIAAVNPVKYQFATPVFIDCDDSFCLDPVKLRSFCEEECVWNDGVLKYNGADVKAIVVVHVFGNMADMESIMDTAEKYNLKVIEDATEALGTKYTDGRYAGKFAGTIGDYGCYSFNGNKIITTGGGGAVTSGNSATVDHIRFLSTQAKTDPHYYIHDEVGYNYRMTNLQAALGVAQLEELPEFIKRKQKNFDLYKSEFEGFKYGKLIDFRSGTESNKWFYSIEIDREHVKASMREIIISLEKDKIQTRAIWGLINEQKPYEGEVTYKLEKAPYYAERILNIPSSTQITEEEIKYVADKVKQLLEGLANG</sequence>
<dbReference type="RefSeq" id="WP_078786776.1">
    <property type="nucleotide sequence ID" value="NZ_FMTO01000004.1"/>
</dbReference>
<dbReference type="Proteomes" id="UP000189857">
    <property type="component" value="Unassembled WGS sequence"/>
</dbReference>
<dbReference type="InterPro" id="IPR015424">
    <property type="entry name" value="PyrdxlP-dep_Trfase"/>
</dbReference>
<dbReference type="Pfam" id="PF01041">
    <property type="entry name" value="DegT_DnrJ_EryC1"/>
    <property type="match status" value="1"/>
</dbReference>
<dbReference type="Gene3D" id="3.90.1150.10">
    <property type="entry name" value="Aspartate Aminotransferase, domain 1"/>
    <property type="match status" value="1"/>
</dbReference>
<evidence type="ECO:0000313" key="5">
    <source>
        <dbReference type="Proteomes" id="UP000189857"/>
    </source>
</evidence>
<dbReference type="InterPro" id="IPR015422">
    <property type="entry name" value="PyrdxlP-dep_Trfase_small"/>
</dbReference>
<dbReference type="InterPro" id="IPR026385">
    <property type="entry name" value="LegC-like"/>
</dbReference>
<dbReference type="AlphaFoldDB" id="A0A1T4LT98"/>
<dbReference type="CDD" id="cd00616">
    <property type="entry name" value="AHBA_syn"/>
    <property type="match status" value="1"/>
</dbReference>
<evidence type="ECO:0000256" key="3">
    <source>
        <dbReference type="RuleBase" id="RU004508"/>
    </source>
</evidence>
<dbReference type="InterPro" id="IPR000653">
    <property type="entry name" value="DegT/StrS_aminotransferase"/>
</dbReference>
<dbReference type="GO" id="GO:0008483">
    <property type="term" value="F:transaminase activity"/>
    <property type="evidence" value="ECO:0007669"/>
    <property type="project" value="UniProtKB-KW"/>
</dbReference>
<keyword evidence="5" id="KW-1185">Reference proteome</keyword>
<dbReference type="GO" id="GO:0000271">
    <property type="term" value="P:polysaccharide biosynthetic process"/>
    <property type="evidence" value="ECO:0007669"/>
    <property type="project" value="TreeGrafter"/>
</dbReference>
<gene>
    <name evidence="4" type="ORF">SAMN02745110_00924</name>
</gene>
<comment type="similarity">
    <text evidence="3">Belongs to the DegT/DnrJ/EryC1 family.</text>
</comment>
<accession>A0A1T4LT98</accession>